<sequence>MDIKKIIIKKIFLWLGIPGVLILGVLFIGAISAISISSSHKSSSGSGGGSGLIIGAGCKLTGQVDRAKFDAKINQSGAFANHADGFMKAAESAKIDPVLLAAIALHETGYGKSNAVVNKNNPGGLMDPKTNWQTLQIFSSLEEGLVYMAGNLNRLYISQGLTTIDQIGGKYAPIGADNDPGQLNKYWVPTVTKIAQELGGAMQCEVVEGGGTGEIKVDENMKGDFQFPFVGINYVVTSDYGGRWGTLHAGIDLVAYRGAPVSAVGDGKVIDARLSDSYGNMVTIQHPNGVFTRYAHMDGLNVTTGQDVKKGQQIGIQGNTGHSTGTHLHFETRRGNDYKQGTSFDPRQLLPFPPSQSANH</sequence>
<evidence type="ECO:0000313" key="5">
    <source>
        <dbReference type="Proteomes" id="UP000192932"/>
    </source>
</evidence>
<organism evidence="4 5">
    <name type="scientific">Bacillus mycoides</name>
    <dbReference type="NCBI Taxonomy" id="1405"/>
    <lineage>
        <taxon>Bacteria</taxon>
        <taxon>Bacillati</taxon>
        <taxon>Bacillota</taxon>
        <taxon>Bacilli</taxon>
        <taxon>Bacillales</taxon>
        <taxon>Bacillaceae</taxon>
        <taxon>Bacillus</taxon>
        <taxon>Bacillus cereus group</taxon>
    </lineage>
</organism>
<dbReference type="PANTHER" id="PTHR21666">
    <property type="entry name" value="PEPTIDASE-RELATED"/>
    <property type="match status" value="1"/>
</dbReference>
<keyword evidence="4" id="KW-0614">Plasmid</keyword>
<keyword evidence="2" id="KW-1133">Transmembrane helix</keyword>
<evidence type="ECO:0000256" key="2">
    <source>
        <dbReference type="SAM" id="Phobius"/>
    </source>
</evidence>
<evidence type="ECO:0000313" key="4">
    <source>
        <dbReference type="EMBL" id="ARJ25961.1"/>
    </source>
</evidence>
<name>A0A1W6AJM7_BACMY</name>
<geneLocation type="plasmid" evidence="4 5">
    <name>unnamed5</name>
</geneLocation>
<accession>A0A1W6AJM7</accession>
<proteinExistence type="predicted"/>
<dbReference type="CDD" id="cd12797">
    <property type="entry name" value="M23_peptidase"/>
    <property type="match status" value="1"/>
</dbReference>
<dbReference type="InterPro" id="IPR050570">
    <property type="entry name" value="Cell_wall_metabolism_enzyme"/>
</dbReference>
<dbReference type="AlphaFoldDB" id="A0A1W6AJM7"/>
<keyword evidence="2" id="KW-0472">Membrane</keyword>
<feature type="domain" description="M23ase beta-sheet core" evidence="3">
    <location>
        <begin position="247"/>
        <end position="337"/>
    </location>
</feature>
<dbReference type="EMBL" id="CP020748">
    <property type="protein sequence ID" value="ARJ25961.1"/>
    <property type="molecule type" value="Genomic_DNA"/>
</dbReference>
<reference evidence="4 5" key="1">
    <citation type="submission" date="2017-04" db="EMBL/GenBank/DDBJ databases">
        <title>The Characteristic of a Fine Plant Growth-Promoting Rhizobacteria Bacillus mycoides Gnyt1 and its Whole Genome Sequencing Analysis.</title>
        <authorList>
            <person name="Li J.H."/>
            <person name="Yao T."/>
        </authorList>
    </citation>
    <scope>NUCLEOTIDE SEQUENCE [LARGE SCALE GENOMIC DNA]</scope>
    <source>
        <strain evidence="4 5">Gnyt1</strain>
        <plasmid evidence="5">Plasmid unnamed5</plasmid>
    </source>
</reference>
<dbReference type="SUPFAM" id="SSF51261">
    <property type="entry name" value="Duplicated hybrid motif"/>
    <property type="match status" value="1"/>
</dbReference>
<dbReference type="Proteomes" id="UP000192932">
    <property type="component" value="Plasmid unnamed5"/>
</dbReference>
<dbReference type="GO" id="GO:0004222">
    <property type="term" value="F:metalloendopeptidase activity"/>
    <property type="evidence" value="ECO:0007669"/>
    <property type="project" value="TreeGrafter"/>
</dbReference>
<dbReference type="Pfam" id="PF01551">
    <property type="entry name" value="Peptidase_M23"/>
    <property type="match status" value="1"/>
</dbReference>
<dbReference type="InterPro" id="IPR016047">
    <property type="entry name" value="M23ase_b-sheet_dom"/>
</dbReference>
<dbReference type="InterPro" id="IPR011055">
    <property type="entry name" value="Dup_hybrid_motif"/>
</dbReference>
<protein>
    <recommendedName>
        <fullName evidence="3">M23ase beta-sheet core domain-containing protein</fullName>
    </recommendedName>
</protein>
<dbReference type="Gene3D" id="2.70.70.10">
    <property type="entry name" value="Glucose Permease (Domain IIA)"/>
    <property type="match status" value="1"/>
</dbReference>
<feature type="transmembrane region" description="Helical" evidence="2">
    <location>
        <begin position="12"/>
        <end position="34"/>
    </location>
</feature>
<evidence type="ECO:0000256" key="1">
    <source>
        <dbReference type="SAM" id="MobiDB-lite"/>
    </source>
</evidence>
<evidence type="ECO:0000259" key="3">
    <source>
        <dbReference type="Pfam" id="PF01551"/>
    </source>
</evidence>
<gene>
    <name evidence="4" type="ORF">B7492_33565</name>
</gene>
<feature type="region of interest" description="Disordered" evidence="1">
    <location>
        <begin position="336"/>
        <end position="360"/>
    </location>
</feature>
<dbReference type="RefSeq" id="WP_085313644.1">
    <property type="nucleotide sequence ID" value="NZ_CP020748.1"/>
</dbReference>
<keyword evidence="2" id="KW-0812">Transmembrane</keyword>
<dbReference type="PANTHER" id="PTHR21666:SF270">
    <property type="entry name" value="MUREIN HYDROLASE ACTIVATOR ENVC"/>
    <property type="match status" value="1"/>
</dbReference>